<dbReference type="GO" id="GO:0005524">
    <property type="term" value="F:ATP binding"/>
    <property type="evidence" value="ECO:0007669"/>
    <property type="project" value="UniProtKB-KW"/>
</dbReference>
<dbReference type="STRING" id="1272.GCA_900014985_02347"/>
<gene>
    <name evidence="12" type="ORF">KVA01_18010</name>
</gene>
<reference evidence="12 13" key="1">
    <citation type="submission" date="2019-06" db="EMBL/GenBank/DDBJ databases">
        <title>Whole genome shotgun sequence of Kocuria varians NBRC 15358.</title>
        <authorList>
            <person name="Hosoyama A."/>
            <person name="Uohara A."/>
            <person name="Ohji S."/>
            <person name="Ichikawa N."/>
        </authorList>
    </citation>
    <scope>NUCLEOTIDE SEQUENCE [LARGE SCALE GENOMIC DNA]</scope>
    <source>
        <strain evidence="12 13">NBRC 15358</strain>
    </source>
</reference>
<proteinExistence type="inferred from homology"/>
<evidence type="ECO:0000259" key="11">
    <source>
        <dbReference type="PROSITE" id="PS51193"/>
    </source>
</evidence>
<comment type="caution">
    <text evidence="12">The sequence shown here is derived from an EMBL/GenBank/DDBJ whole genome shotgun (WGS) entry which is preliminary data.</text>
</comment>
<name>A0A4Y4D4W8_KOCVA</name>
<evidence type="ECO:0000256" key="9">
    <source>
        <dbReference type="ARBA" id="ARBA00073590"/>
    </source>
</evidence>
<organism evidence="12 13">
    <name type="scientific">Kocuria varians</name>
    <name type="common">Micrococcus varians</name>
    <dbReference type="NCBI Taxonomy" id="1272"/>
    <lineage>
        <taxon>Bacteria</taxon>
        <taxon>Bacillati</taxon>
        <taxon>Actinomycetota</taxon>
        <taxon>Actinomycetes</taxon>
        <taxon>Micrococcales</taxon>
        <taxon>Micrococcaceae</taxon>
        <taxon>Kocuria</taxon>
    </lineage>
</organism>
<dbReference type="PANTHER" id="PTHR11472">
    <property type="entry name" value="DNA REPAIR DEAD HELICASE RAD3/XP-D SUBFAMILY MEMBER"/>
    <property type="match status" value="1"/>
</dbReference>
<dbReference type="GO" id="GO:0003676">
    <property type="term" value="F:nucleic acid binding"/>
    <property type="evidence" value="ECO:0007669"/>
    <property type="project" value="InterPro"/>
</dbReference>
<keyword evidence="2" id="KW-0547">Nucleotide-binding</keyword>
<dbReference type="Pfam" id="PF13307">
    <property type="entry name" value="Helicase_C_2"/>
    <property type="match status" value="1"/>
</dbReference>
<dbReference type="OrthoDB" id="9805194at2"/>
<dbReference type="Proteomes" id="UP000315730">
    <property type="component" value="Unassembled WGS sequence"/>
</dbReference>
<dbReference type="AlphaFoldDB" id="A0A4Y4D4W8"/>
<keyword evidence="3" id="KW-0378">Hydrolase</keyword>
<feature type="domain" description="Helicase ATP-binding" evidence="11">
    <location>
        <begin position="32"/>
        <end position="330"/>
    </location>
</feature>
<evidence type="ECO:0000256" key="3">
    <source>
        <dbReference type="ARBA" id="ARBA00022801"/>
    </source>
</evidence>
<evidence type="ECO:0000313" key="13">
    <source>
        <dbReference type="Proteomes" id="UP000315730"/>
    </source>
</evidence>
<dbReference type="EMBL" id="BJNW01000015">
    <property type="protein sequence ID" value="GEC99646.1"/>
    <property type="molecule type" value="Genomic_DNA"/>
</dbReference>
<comment type="catalytic activity">
    <reaction evidence="8">
        <text>ATP + H2O = ADP + phosphate + H(+)</text>
        <dbReference type="Rhea" id="RHEA:13065"/>
        <dbReference type="ChEBI" id="CHEBI:15377"/>
        <dbReference type="ChEBI" id="CHEBI:15378"/>
        <dbReference type="ChEBI" id="CHEBI:30616"/>
        <dbReference type="ChEBI" id="CHEBI:43474"/>
        <dbReference type="ChEBI" id="CHEBI:456216"/>
        <dbReference type="EC" id="5.6.2.3"/>
    </reaction>
</comment>
<dbReference type="PROSITE" id="PS51193">
    <property type="entry name" value="HELICASE_ATP_BIND_2"/>
    <property type="match status" value="1"/>
</dbReference>
<dbReference type="InterPro" id="IPR006555">
    <property type="entry name" value="ATP-dep_Helicase_C"/>
</dbReference>
<comment type="similarity">
    <text evidence="6">Belongs to the helicase family. DinG subfamily.</text>
</comment>
<dbReference type="RefSeq" id="WP_141269864.1">
    <property type="nucleotide sequence ID" value="NZ_BJNW01000015.1"/>
</dbReference>
<dbReference type="SUPFAM" id="SSF52540">
    <property type="entry name" value="P-loop containing nucleoside triphosphate hydrolases"/>
    <property type="match status" value="1"/>
</dbReference>
<dbReference type="InterPro" id="IPR045028">
    <property type="entry name" value="DinG/Rad3-like"/>
</dbReference>
<dbReference type="InterPro" id="IPR014013">
    <property type="entry name" value="Helic_SF1/SF2_ATP-bd_DinG/Rad3"/>
</dbReference>
<dbReference type="SMART" id="SM00491">
    <property type="entry name" value="HELICc2"/>
    <property type="match status" value="1"/>
</dbReference>
<keyword evidence="13" id="KW-1185">Reference proteome</keyword>
<evidence type="ECO:0000256" key="2">
    <source>
        <dbReference type="ARBA" id="ARBA00022741"/>
    </source>
</evidence>
<dbReference type="Pfam" id="PF00270">
    <property type="entry name" value="DEAD"/>
    <property type="match status" value="1"/>
</dbReference>
<dbReference type="GO" id="GO:0043139">
    <property type="term" value="F:5'-3' DNA helicase activity"/>
    <property type="evidence" value="ECO:0007669"/>
    <property type="project" value="UniProtKB-EC"/>
</dbReference>
<dbReference type="Gene3D" id="3.40.50.300">
    <property type="entry name" value="P-loop containing nucleotide triphosphate hydrolases"/>
    <property type="match status" value="2"/>
</dbReference>
<dbReference type="PANTHER" id="PTHR11472:SF34">
    <property type="entry name" value="REGULATOR OF TELOMERE ELONGATION HELICASE 1"/>
    <property type="match status" value="1"/>
</dbReference>
<dbReference type="FunFam" id="3.40.50.300:FF:000437">
    <property type="entry name" value="ATP-dependent DNA helicase DinG"/>
    <property type="match status" value="1"/>
</dbReference>
<evidence type="ECO:0000256" key="10">
    <source>
        <dbReference type="ARBA" id="ARBA00079061"/>
    </source>
</evidence>
<dbReference type="InterPro" id="IPR027417">
    <property type="entry name" value="P-loop_NTPase"/>
</dbReference>
<dbReference type="GO" id="GO:0016818">
    <property type="term" value="F:hydrolase activity, acting on acid anhydrides, in phosphorus-containing anhydrides"/>
    <property type="evidence" value="ECO:0007669"/>
    <property type="project" value="InterPro"/>
</dbReference>
<evidence type="ECO:0000313" key="12">
    <source>
        <dbReference type="EMBL" id="GEC99646.1"/>
    </source>
</evidence>
<evidence type="ECO:0000256" key="4">
    <source>
        <dbReference type="ARBA" id="ARBA00022806"/>
    </source>
</evidence>
<protein>
    <recommendedName>
        <fullName evidence="9">ATP-dependent helicase DinG</fullName>
        <ecNumber evidence="7">5.6.2.3</ecNumber>
    </recommendedName>
    <alternativeName>
        <fullName evidence="10">DNA 5'-3' helicase DinG</fullName>
    </alternativeName>
</protein>
<keyword evidence="5" id="KW-0067">ATP-binding</keyword>
<evidence type="ECO:0000256" key="8">
    <source>
        <dbReference type="ARBA" id="ARBA00048954"/>
    </source>
</evidence>
<accession>A0A4Y4D4W8</accession>
<dbReference type="InterPro" id="IPR014001">
    <property type="entry name" value="Helicase_ATP-bd"/>
</dbReference>
<evidence type="ECO:0000256" key="1">
    <source>
        <dbReference type="ARBA" id="ARBA00001966"/>
    </source>
</evidence>
<evidence type="ECO:0000256" key="5">
    <source>
        <dbReference type="ARBA" id="ARBA00022840"/>
    </source>
</evidence>
<evidence type="ECO:0000256" key="6">
    <source>
        <dbReference type="ARBA" id="ARBA00038058"/>
    </source>
</evidence>
<dbReference type="EC" id="5.6.2.3" evidence="7"/>
<comment type="cofactor">
    <cofactor evidence="1">
        <name>[4Fe-4S] cluster</name>
        <dbReference type="ChEBI" id="CHEBI:49883"/>
    </cofactor>
</comment>
<keyword evidence="4 12" id="KW-0347">Helicase</keyword>
<dbReference type="InterPro" id="IPR011545">
    <property type="entry name" value="DEAD/DEAH_box_helicase_dom"/>
</dbReference>
<evidence type="ECO:0000256" key="7">
    <source>
        <dbReference type="ARBA" id="ARBA00044969"/>
    </source>
</evidence>
<dbReference type="GO" id="GO:0006139">
    <property type="term" value="P:nucleobase-containing compound metabolic process"/>
    <property type="evidence" value="ECO:0007669"/>
    <property type="project" value="InterPro"/>
</dbReference>
<sequence length="685" mass="71773">MTSVFIDETGKDISDVRPESLPGGADTLELLDAAVAALGGQRRDGQRFMAAKVAEAFETGRHLLVQAGTGTGKSLAYLVPALRHAKHADKPVVVATATLALQSQITGRDVPRLLDALEDELDERPTVALLKGRSNYACLHKVEGGYPEDDDAALFTAPGAAPPGGGGERPLGGLAQQVVRLREWVETTDTGDRDDVQPGVTDAAWRQVSVTAKECLGRKCPLVEDCFAERARTDAGEADVVITNHALLAINAFEGLAVLPEHDVVIVDEAHELRDRVTGAVTGSLSAAAVRAAGSAVRKHTAASGEALERAAEAFDRAFDEDPTGLLPRGFTEEQVYAVRGVQEAARSGLSETKGESKGEDAGRHAARSRLSELLDTAERMLGADTARDVLWISRVGRWSPGAGYVGAGPGESATLNIAPLSVAGPLREGLFDGRTVVLTSATLAVGSSFSSVAGSLGLQGPGAPSWRGVDVGSPFDYGKQGILYVAKHLAKPGRGVSDEQLDELLTLLEASGGGALGLFSSRRAAEDAAEALREKTELPILCQGDASLPSLVKEFTDDPAASLFGTMSLWQGVDVPGQSCRLVVIDRIPFPRPDDPLGTARTRAAERAGGNGFMTVSASHAAVRLAQGAGRLIRSSGDRGVVAVLDSRLATARYGSFLTKSLPPLWRTTDRETVLGALRRLGGS</sequence>
<dbReference type="SMART" id="SM00487">
    <property type="entry name" value="DEXDc"/>
    <property type="match status" value="1"/>
</dbReference>